<keyword evidence="5" id="KW-0227">DNA damage</keyword>
<reference evidence="11" key="1">
    <citation type="journal article" date="2012" name="PLoS ONE">
        <title>Gene sets for utilization of primary and secondary nutrition supplies in the distal gut of endangered iberian lynx.</title>
        <authorList>
            <person name="Alcaide M."/>
            <person name="Messina E."/>
            <person name="Richter M."/>
            <person name="Bargiela R."/>
            <person name="Peplies J."/>
            <person name="Huws S.A."/>
            <person name="Newbold C.J."/>
            <person name="Golyshin P.N."/>
            <person name="Simon M.A."/>
            <person name="Lopez G."/>
            <person name="Yakimov M.M."/>
            <person name="Ferrer M."/>
        </authorList>
    </citation>
    <scope>NUCLEOTIDE SEQUENCE</scope>
</reference>
<dbReference type="SUPFAM" id="SSF52540">
    <property type="entry name" value="P-loop containing nucleoside triphosphate hydrolases"/>
    <property type="match status" value="2"/>
</dbReference>
<keyword evidence="2" id="KW-0963">Cytoplasm</keyword>
<dbReference type="PANTHER" id="PTHR43152">
    <property type="entry name" value="UVRABC SYSTEM PROTEIN A"/>
    <property type="match status" value="1"/>
</dbReference>
<evidence type="ECO:0000256" key="1">
    <source>
        <dbReference type="ARBA" id="ARBA00004496"/>
    </source>
</evidence>
<evidence type="ECO:0000256" key="3">
    <source>
        <dbReference type="ARBA" id="ARBA00022737"/>
    </source>
</evidence>
<dbReference type="GO" id="GO:0005524">
    <property type="term" value="F:ATP binding"/>
    <property type="evidence" value="ECO:0007669"/>
    <property type="project" value="UniProtKB-KW"/>
</dbReference>
<dbReference type="PANTHER" id="PTHR43152:SF3">
    <property type="entry name" value="UVRABC SYSTEM PROTEIN A"/>
    <property type="match status" value="1"/>
</dbReference>
<keyword evidence="6" id="KW-0228">DNA excision</keyword>
<evidence type="ECO:0000256" key="10">
    <source>
        <dbReference type="ARBA" id="ARBA00023204"/>
    </source>
</evidence>
<dbReference type="FunFam" id="3.40.50.300:FF:000272">
    <property type="entry name" value="UvrABC system protein A"/>
    <property type="match status" value="1"/>
</dbReference>
<dbReference type="Gene3D" id="1.10.8.280">
    <property type="entry name" value="ABC transporter ATPase domain-like"/>
    <property type="match status" value="1"/>
</dbReference>
<gene>
    <name evidence="11" type="ORF">EVA_13173</name>
</gene>
<protein>
    <submittedName>
        <fullName evidence="11">Excinuclease ABC, A subunit</fullName>
    </submittedName>
</protein>
<sequence length="271" mass="29322">MCQGQGLRPEVLSVYIGEGENRYSILDIGNMTLADLSKAVTSLKFDTQHRIVASRILETIKNRIRFLEDVGLGYLTMNRRTATLSGGEAQRIRLASQIGSGLTGVLYVLDEPSIGLHQRDNDRLIASLEKLRDLDNTLVVVEHDEEAIRRADFLIDMGPGAGEKGGRIVAAGTPAEVIGNPNSLTGRYLSGELTVPVPAQRRQPVDGWLKLLGASGHNLKNVNLEIPLGLLTVVTGVSGSGKSSLITQTLYPKMAELIHKAQKNFSAVSED</sequence>
<keyword evidence="4" id="KW-0547">Nucleotide-binding</keyword>
<evidence type="ECO:0000313" key="11">
    <source>
        <dbReference type="EMBL" id="EJW98720.1"/>
    </source>
</evidence>
<dbReference type="Gene3D" id="1.20.1580.10">
    <property type="entry name" value="ABC transporter ATPase like domain"/>
    <property type="match status" value="1"/>
</dbReference>
<evidence type="ECO:0000256" key="5">
    <source>
        <dbReference type="ARBA" id="ARBA00022763"/>
    </source>
</evidence>
<dbReference type="Gene3D" id="3.40.50.300">
    <property type="entry name" value="P-loop containing nucleotide triphosphate hydrolases"/>
    <property type="match status" value="2"/>
</dbReference>
<keyword evidence="10" id="KW-0234">DNA repair</keyword>
<dbReference type="InterPro" id="IPR027417">
    <property type="entry name" value="P-loop_NTPase"/>
</dbReference>
<keyword evidence="8" id="KW-0267">Excision nuclease</keyword>
<dbReference type="GO" id="GO:0004518">
    <property type="term" value="F:nuclease activity"/>
    <property type="evidence" value="ECO:0007669"/>
    <property type="project" value="UniProtKB-KW"/>
</dbReference>
<keyword evidence="7" id="KW-0067">ATP-binding</keyword>
<evidence type="ECO:0000256" key="6">
    <source>
        <dbReference type="ARBA" id="ARBA00022769"/>
    </source>
</evidence>
<keyword evidence="3" id="KW-0677">Repeat</keyword>
<keyword evidence="9" id="KW-0238">DNA-binding</keyword>
<name>J9CFE1_9ZZZZ</name>
<dbReference type="EMBL" id="AMCI01004136">
    <property type="protein sequence ID" value="EJW98720.1"/>
    <property type="molecule type" value="Genomic_DNA"/>
</dbReference>
<accession>J9CFE1</accession>
<comment type="subcellular location">
    <subcellularLocation>
        <location evidence="1">Cytoplasm</location>
    </subcellularLocation>
</comment>
<evidence type="ECO:0000256" key="4">
    <source>
        <dbReference type="ARBA" id="ARBA00022741"/>
    </source>
</evidence>
<dbReference type="GO" id="GO:0005737">
    <property type="term" value="C:cytoplasm"/>
    <property type="evidence" value="ECO:0007669"/>
    <property type="project" value="UniProtKB-SubCell"/>
</dbReference>
<evidence type="ECO:0000256" key="7">
    <source>
        <dbReference type="ARBA" id="ARBA00022840"/>
    </source>
</evidence>
<dbReference type="AlphaFoldDB" id="J9CFE1"/>
<evidence type="ECO:0000256" key="2">
    <source>
        <dbReference type="ARBA" id="ARBA00022490"/>
    </source>
</evidence>
<dbReference type="GO" id="GO:0003677">
    <property type="term" value="F:DNA binding"/>
    <property type="evidence" value="ECO:0007669"/>
    <property type="project" value="UniProtKB-KW"/>
</dbReference>
<dbReference type="GO" id="GO:0006281">
    <property type="term" value="P:DNA repair"/>
    <property type="evidence" value="ECO:0007669"/>
    <property type="project" value="UniProtKB-KW"/>
</dbReference>
<evidence type="ECO:0000256" key="9">
    <source>
        <dbReference type="ARBA" id="ARBA00023125"/>
    </source>
</evidence>
<comment type="caution">
    <text evidence="11">The sequence shown here is derived from an EMBL/GenBank/DDBJ whole genome shotgun (WGS) entry which is preliminary data.</text>
</comment>
<evidence type="ECO:0000256" key="8">
    <source>
        <dbReference type="ARBA" id="ARBA00022881"/>
    </source>
</evidence>
<organism evidence="11">
    <name type="scientific">gut metagenome</name>
    <dbReference type="NCBI Taxonomy" id="749906"/>
    <lineage>
        <taxon>unclassified sequences</taxon>
        <taxon>metagenomes</taxon>
        <taxon>organismal metagenomes</taxon>
    </lineage>
</organism>
<proteinExistence type="predicted"/>